<feature type="compositionally biased region" description="Basic and acidic residues" evidence="1">
    <location>
        <begin position="233"/>
        <end position="242"/>
    </location>
</feature>
<feature type="compositionally biased region" description="Low complexity" evidence="1">
    <location>
        <begin position="13"/>
        <end position="25"/>
    </location>
</feature>
<accession>L0K398</accession>
<gene>
    <name evidence="2" type="ORF">Natoc_2829</name>
</gene>
<feature type="region of interest" description="Disordered" evidence="1">
    <location>
        <begin position="233"/>
        <end position="283"/>
    </location>
</feature>
<feature type="compositionally biased region" description="Polar residues" evidence="1">
    <location>
        <begin position="270"/>
        <end position="282"/>
    </location>
</feature>
<feature type="region of interest" description="Disordered" evidence="1">
    <location>
        <begin position="1"/>
        <end position="40"/>
    </location>
</feature>
<dbReference type="EMBL" id="CP003929">
    <property type="protein sequence ID" value="AGB38588.1"/>
    <property type="molecule type" value="Genomic_DNA"/>
</dbReference>
<dbReference type="eggNOG" id="arCOG06391">
    <property type="taxonomic scope" value="Archaea"/>
</dbReference>
<dbReference type="Proteomes" id="UP000010878">
    <property type="component" value="Chromosome"/>
</dbReference>
<feature type="compositionally biased region" description="Polar residues" evidence="1">
    <location>
        <begin position="243"/>
        <end position="256"/>
    </location>
</feature>
<dbReference type="HOGENOM" id="CLU_896068_0_0_2"/>
<reference evidence="2 3" key="1">
    <citation type="submission" date="2012-11" db="EMBL/GenBank/DDBJ databases">
        <title>FINISHED of Natronococcus occultus SP4, DSM 3396.</title>
        <authorList>
            <consortium name="DOE Joint Genome Institute"/>
            <person name="Eisen J."/>
            <person name="Huntemann M."/>
            <person name="Wei C.-L."/>
            <person name="Han J."/>
            <person name="Detter J.C."/>
            <person name="Han C."/>
            <person name="Tapia R."/>
            <person name="Chen A."/>
            <person name="Kyrpides N."/>
            <person name="Mavromatis K."/>
            <person name="Markowitz V."/>
            <person name="Szeto E."/>
            <person name="Ivanova N."/>
            <person name="Mikhailova N."/>
            <person name="Ovchinnikova G."/>
            <person name="Pagani I."/>
            <person name="Pati A."/>
            <person name="Goodwin L."/>
            <person name="Nordberg H.P."/>
            <person name="Cantor M.N."/>
            <person name="Hua S.X."/>
            <person name="Woyke T."/>
            <person name="Eisen J."/>
            <person name="Klenk H.-P."/>
            <person name="Klenk H.-P."/>
        </authorList>
    </citation>
    <scope>NUCLEOTIDE SEQUENCE [LARGE SCALE GENOMIC DNA]</scope>
    <source>
        <strain evidence="2 3">SP4</strain>
    </source>
</reference>
<keyword evidence="3" id="KW-1185">Reference proteome</keyword>
<dbReference type="GeneID" id="14403216"/>
<dbReference type="OrthoDB" id="214278at2157"/>
<feature type="compositionally biased region" description="Acidic residues" evidence="1">
    <location>
        <begin position="30"/>
        <end position="40"/>
    </location>
</feature>
<protein>
    <submittedName>
        <fullName evidence="2">Uncharacterized protein</fullName>
    </submittedName>
</protein>
<evidence type="ECO:0000256" key="1">
    <source>
        <dbReference type="SAM" id="MobiDB-lite"/>
    </source>
</evidence>
<dbReference type="RefSeq" id="WP_015322027.1">
    <property type="nucleotide sequence ID" value="NC_019974.1"/>
</dbReference>
<dbReference type="AlphaFoldDB" id="L0K398"/>
<dbReference type="KEGG" id="nou:Natoc_2829"/>
<organism evidence="2 3">
    <name type="scientific">Natronococcus occultus SP4</name>
    <dbReference type="NCBI Taxonomy" id="694430"/>
    <lineage>
        <taxon>Archaea</taxon>
        <taxon>Methanobacteriati</taxon>
        <taxon>Methanobacteriota</taxon>
        <taxon>Stenosarchaea group</taxon>
        <taxon>Halobacteria</taxon>
        <taxon>Halobacteriales</taxon>
        <taxon>Natrialbaceae</taxon>
        <taxon>Natronococcus</taxon>
    </lineage>
</organism>
<feature type="compositionally biased region" description="Acidic residues" evidence="1">
    <location>
        <begin position="1"/>
        <end position="12"/>
    </location>
</feature>
<proteinExistence type="predicted"/>
<name>L0K398_9EURY</name>
<dbReference type="STRING" id="694430.Natoc_2829"/>
<evidence type="ECO:0000313" key="3">
    <source>
        <dbReference type="Proteomes" id="UP000010878"/>
    </source>
</evidence>
<evidence type="ECO:0000313" key="2">
    <source>
        <dbReference type="EMBL" id="AGB38588.1"/>
    </source>
</evidence>
<sequence>MSEDDADEESFEELLSAGESSLENLQTALEDVDTPEELGDGELEELLGDVDTLVRVAQETGELVESLDLSELPEAVDGDELLEAIETGEIPDAVGEDETGVTDVVDLTQLFSALDLLRMWDASDLTEIWEQKRELDEATDALGDGEDDGTLEDAAETVVDEGTDLIGDEDDDGLLDDVEPREAAMEALEKPDVEEDPEAYQVFIQQQAIRGIDAFRDALLETHETFQELYETNREKMRREDTSTSSRNPTAASTIATERRDIGTSDTRHSTVPKQVKLSTAPTRRRIYGRRFELELERKRRQQNND</sequence>
<feature type="compositionally biased region" description="Basic and acidic residues" evidence="1">
    <location>
        <begin position="257"/>
        <end position="269"/>
    </location>
</feature>